<gene>
    <name evidence="3" type="ORF">USDA257_c39150</name>
</gene>
<dbReference type="InterPro" id="IPR057904">
    <property type="entry name" value="Nal1_C"/>
</dbReference>
<dbReference type="KEGG" id="sfd:USDA257_c39150"/>
<organism evidence="3 4">
    <name type="scientific">Sinorhizobium fredii (strain USDA 257)</name>
    <dbReference type="NCBI Taxonomy" id="1185652"/>
    <lineage>
        <taxon>Bacteria</taxon>
        <taxon>Pseudomonadati</taxon>
        <taxon>Pseudomonadota</taxon>
        <taxon>Alphaproteobacteria</taxon>
        <taxon>Hyphomicrobiales</taxon>
        <taxon>Rhizobiaceae</taxon>
        <taxon>Sinorhizobium/Ensifer group</taxon>
        <taxon>Sinorhizobium</taxon>
    </lineage>
</organism>
<dbReference type="PATRIC" id="fig|1185652.3.peg.4066"/>
<proteinExistence type="predicted"/>
<dbReference type="HOGENOM" id="CLU_380279_0_0_5"/>
<dbReference type="AlphaFoldDB" id="I3X9A3"/>
<dbReference type="eggNOG" id="ENOG502Z7HU">
    <property type="taxonomic scope" value="Bacteria"/>
</dbReference>
<dbReference type="InterPro" id="IPR008947">
    <property type="entry name" value="PLipase_C/P1_nuclease_dom_sf"/>
</dbReference>
<evidence type="ECO:0000259" key="2">
    <source>
        <dbReference type="Pfam" id="PF25819"/>
    </source>
</evidence>
<dbReference type="GO" id="GO:0016788">
    <property type="term" value="F:hydrolase activity, acting on ester bonds"/>
    <property type="evidence" value="ECO:0007669"/>
    <property type="project" value="InterPro"/>
</dbReference>
<feature type="region of interest" description="Disordered" evidence="1">
    <location>
        <begin position="309"/>
        <end position="350"/>
    </location>
</feature>
<accession>I3X9A3</accession>
<sequence>MAIRRLDREYDQLSLRDLLDARDQYHVHLMRHPNVVATAVGLYRIRSKDSWPSERGSGKVHGTYARTLANSQVRYYSWPSILVFVEQWVSKKDLEPGEIVPKTLYLPDGRRVPVCVIEAPKEEKNEKRPLTTVFPVNNIGGGWPVISHNQGQSYAATIACLVSDGHTVYALTNRHVAGEAGEIIYSRLGGKQERIGVSSEKHLTRALFTTHYPGWPGRDVYVNLDVGLIDIDNLDRWTAEIRDIGQMGKMVDLSVHTISLALIGRDVRGTGAASGLMQGEIAALFYRYKTNGGFEYVADLLIGPRPADDGDRNTVPFETHPGDSGTLWLLEPDKNDRSGKSPSKGKKPPDYLPLAMQWGRNMLYSAGEARPQSFVLATLLSRVCADLGVDPVRNWNLDQPDTWSAIGHFSIASRAQVALSNRSQKLVSLMNNNAEIISHDDAAILAGNFSGMGTADFVALADVPDFYWKPRIAKQGFDRTYEGPNHFADMDQPDANGDTLLDLCRDPVFLDPRKWANFYDSIVDLESGEPIAEDRRGFLPFRVWQIFDAMVTFVAAGKGPEFVCAAGTLTHYIGDACQPLHISYLHDGDPSRRVEYTITRGARKGQTEMRRFGAGVHSGYEDAMISAFRDKVLAGLMNTRKTEAAEMITTGFEAAQLTVAMMRKTFTTIPPMAIVREFGSFAGKPKERAEHLWTKFGTKTIKNMQSGAHLLAVLWESAWAVGDGDSHVSSTEALTKERAMRICADFNFIPSVTISRIGALLKPPVV</sequence>
<name>I3X9A3_SINF2</name>
<dbReference type="EMBL" id="CP003563">
    <property type="protein sequence ID" value="AFL52459.1"/>
    <property type="molecule type" value="Genomic_DNA"/>
</dbReference>
<dbReference type="STRING" id="1185652.USDA257_c39150"/>
<dbReference type="Pfam" id="PF25819">
    <property type="entry name" value="Nal1_C"/>
    <property type="match status" value="1"/>
</dbReference>
<protein>
    <recommendedName>
        <fullName evidence="2">Nal1 C-terminal domain-containing protein</fullName>
    </recommendedName>
</protein>
<reference evidence="3 4" key="1">
    <citation type="journal article" date="2012" name="J. Bacteriol.">
        <title>Complete genome sequence of the broad-host-range strain Sinorhizobium fredii USDA257.</title>
        <authorList>
            <person name="Schuldes J."/>
            <person name="Rodriguez Orbegoso M."/>
            <person name="Schmeisser C."/>
            <person name="Krishnan H.B."/>
            <person name="Daniel R."/>
            <person name="Streit W.R."/>
        </authorList>
    </citation>
    <scope>NUCLEOTIDE SEQUENCE [LARGE SCALE GENOMIC DNA]</scope>
    <source>
        <strain evidence="3 4">USDA 257</strain>
    </source>
</reference>
<dbReference type="Gene3D" id="1.10.575.10">
    <property type="entry name" value="P1 Nuclease"/>
    <property type="match status" value="1"/>
</dbReference>
<dbReference type="SUPFAM" id="SSF48537">
    <property type="entry name" value="Phospholipase C/P1 nuclease"/>
    <property type="match status" value="1"/>
</dbReference>
<evidence type="ECO:0000256" key="1">
    <source>
        <dbReference type="SAM" id="MobiDB-lite"/>
    </source>
</evidence>
<evidence type="ECO:0000313" key="3">
    <source>
        <dbReference type="EMBL" id="AFL52459.1"/>
    </source>
</evidence>
<evidence type="ECO:0000313" key="4">
    <source>
        <dbReference type="Proteomes" id="UP000006180"/>
    </source>
</evidence>
<dbReference type="Proteomes" id="UP000006180">
    <property type="component" value="Chromosome"/>
</dbReference>
<feature type="domain" description="Nal1 C-terminal" evidence="2">
    <location>
        <begin position="233"/>
        <end position="336"/>
    </location>
</feature>